<dbReference type="EMBL" id="JAHXZJ010001864">
    <property type="protein sequence ID" value="KAH0550219.1"/>
    <property type="molecule type" value="Genomic_DNA"/>
</dbReference>
<dbReference type="AlphaFoldDB" id="A0AAV7HYD9"/>
<comment type="caution">
    <text evidence="2">The sequence shown here is derived from an EMBL/GenBank/DDBJ whole genome shotgun (WGS) entry which is preliminary data.</text>
</comment>
<dbReference type="Proteomes" id="UP000826195">
    <property type="component" value="Unassembled WGS sequence"/>
</dbReference>
<keyword evidence="3" id="KW-1185">Reference proteome</keyword>
<evidence type="ECO:0000256" key="1">
    <source>
        <dbReference type="SAM" id="MobiDB-lite"/>
    </source>
</evidence>
<feature type="region of interest" description="Disordered" evidence="1">
    <location>
        <begin position="102"/>
        <end position="133"/>
    </location>
</feature>
<proteinExistence type="predicted"/>
<gene>
    <name evidence="2" type="ORF">KQX54_018183</name>
</gene>
<organism evidence="2 3">
    <name type="scientific">Cotesia glomerata</name>
    <name type="common">Lepidopteran parasitic wasp</name>
    <name type="synonym">Apanteles glomeratus</name>
    <dbReference type="NCBI Taxonomy" id="32391"/>
    <lineage>
        <taxon>Eukaryota</taxon>
        <taxon>Metazoa</taxon>
        <taxon>Ecdysozoa</taxon>
        <taxon>Arthropoda</taxon>
        <taxon>Hexapoda</taxon>
        <taxon>Insecta</taxon>
        <taxon>Pterygota</taxon>
        <taxon>Neoptera</taxon>
        <taxon>Endopterygota</taxon>
        <taxon>Hymenoptera</taxon>
        <taxon>Apocrita</taxon>
        <taxon>Ichneumonoidea</taxon>
        <taxon>Braconidae</taxon>
        <taxon>Microgastrinae</taxon>
        <taxon>Cotesia</taxon>
    </lineage>
</organism>
<evidence type="ECO:0000313" key="2">
    <source>
        <dbReference type="EMBL" id="KAH0550219.1"/>
    </source>
</evidence>
<accession>A0AAV7HYD9</accession>
<name>A0AAV7HYD9_COTGL</name>
<evidence type="ECO:0000313" key="3">
    <source>
        <dbReference type="Proteomes" id="UP000826195"/>
    </source>
</evidence>
<sequence length="133" mass="15028">MTVALDIRFNECYRFPVTKKADNYVKMKVNDSLFDRDVVELFGSVPIGQSYNREEKGLTGTRASTEEKLGNPISLGSILLFSHSPYVSGSIFTQDHQIRFKAKEPKKSGAQIRRPRQEAGDEEALEDKKSVRS</sequence>
<protein>
    <submittedName>
        <fullName evidence="2">Uncharacterized protein</fullName>
    </submittedName>
</protein>
<reference evidence="2 3" key="1">
    <citation type="journal article" date="2021" name="J. Hered.">
        <title>A chromosome-level genome assembly of the parasitoid wasp, Cotesia glomerata (Hymenoptera: Braconidae).</title>
        <authorList>
            <person name="Pinto B.J."/>
            <person name="Weis J.J."/>
            <person name="Gamble T."/>
            <person name="Ode P.J."/>
            <person name="Paul R."/>
            <person name="Zaspel J.M."/>
        </authorList>
    </citation>
    <scope>NUCLEOTIDE SEQUENCE [LARGE SCALE GENOMIC DNA]</scope>
    <source>
        <strain evidence="2">CgM1</strain>
    </source>
</reference>